<comment type="catalytic activity">
    <reaction evidence="10">
        <text>8-oxo-dGTP + H2O = 8-oxo-dGMP + diphosphate + H(+)</text>
        <dbReference type="Rhea" id="RHEA:31575"/>
        <dbReference type="ChEBI" id="CHEBI:15377"/>
        <dbReference type="ChEBI" id="CHEBI:15378"/>
        <dbReference type="ChEBI" id="CHEBI:33019"/>
        <dbReference type="ChEBI" id="CHEBI:63224"/>
        <dbReference type="ChEBI" id="CHEBI:77896"/>
        <dbReference type="EC" id="3.6.1.55"/>
    </reaction>
</comment>
<name>A0ABV8NIR3_9SPHI</name>
<dbReference type="GO" id="GO:0016787">
    <property type="term" value="F:hydrolase activity"/>
    <property type="evidence" value="ECO:0007669"/>
    <property type="project" value="UniProtKB-KW"/>
</dbReference>
<dbReference type="Proteomes" id="UP001595792">
    <property type="component" value="Unassembled WGS sequence"/>
</dbReference>
<evidence type="ECO:0000256" key="13">
    <source>
        <dbReference type="ARBA" id="ARBA00040794"/>
    </source>
</evidence>
<dbReference type="PANTHER" id="PTHR47707:SF1">
    <property type="entry name" value="NUDIX HYDROLASE FAMILY PROTEIN"/>
    <property type="match status" value="1"/>
</dbReference>
<dbReference type="RefSeq" id="WP_378959975.1">
    <property type="nucleotide sequence ID" value="NZ_JBHRXC010000016.1"/>
</dbReference>
<evidence type="ECO:0000256" key="17">
    <source>
        <dbReference type="RuleBase" id="RU003476"/>
    </source>
</evidence>
<comment type="similarity">
    <text evidence="2 17">Belongs to the Nudix hydrolase family.</text>
</comment>
<dbReference type="CDD" id="cd03425">
    <property type="entry name" value="NUDIX_MutT_NudA_like"/>
    <property type="match status" value="1"/>
</dbReference>
<comment type="caution">
    <text evidence="19">The sequence shown here is derived from an EMBL/GenBank/DDBJ whole genome shotgun (WGS) entry which is preliminary data.</text>
</comment>
<dbReference type="PRINTS" id="PR00502">
    <property type="entry name" value="NUDIXFAMILY"/>
</dbReference>
<evidence type="ECO:0000313" key="20">
    <source>
        <dbReference type="Proteomes" id="UP001595792"/>
    </source>
</evidence>
<keyword evidence="6" id="KW-0227">DNA damage</keyword>
<dbReference type="Pfam" id="PF00293">
    <property type="entry name" value="NUDIX"/>
    <property type="match status" value="1"/>
</dbReference>
<keyword evidence="3" id="KW-0515">Mutator protein</keyword>
<protein>
    <recommendedName>
        <fullName evidence="13">8-oxo-dGTP diphosphatase</fullName>
        <ecNumber evidence="12">3.6.1.55</ecNumber>
    </recommendedName>
    <alternativeName>
        <fullName evidence="16">7,8-dihydro-8-oxoguanine-triphosphatase</fullName>
    </alternativeName>
    <alternativeName>
        <fullName evidence="15">Mutator protein MutT</fullName>
    </alternativeName>
    <alternativeName>
        <fullName evidence="14">dGTP pyrophosphohydrolase</fullName>
    </alternativeName>
</protein>
<keyword evidence="9" id="KW-0234">DNA repair</keyword>
<dbReference type="PROSITE" id="PS51462">
    <property type="entry name" value="NUDIX"/>
    <property type="match status" value="1"/>
</dbReference>
<dbReference type="PANTHER" id="PTHR47707">
    <property type="entry name" value="8-OXO-DGTP DIPHOSPHATASE"/>
    <property type="match status" value="1"/>
</dbReference>
<dbReference type="InterPro" id="IPR047127">
    <property type="entry name" value="MutT-like"/>
</dbReference>
<dbReference type="EC" id="3.6.1.55" evidence="12"/>
<keyword evidence="4" id="KW-0235">DNA replication</keyword>
<keyword evidence="5" id="KW-0479">Metal-binding</keyword>
<evidence type="ECO:0000256" key="4">
    <source>
        <dbReference type="ARBA" id="ARBA00022705"/>
    </source>
</evidence>
<evidence type="ECO:0000256" key="11">
    <source>
        <dbReference type="ARBA" id="ARBA00036904"/>
    </source>
</evidence>
<dbReference type="InterPro" id="IPR020084">
    <property type="entry name" value="NUDIX_hydrolase_CS"/>
</dbReference>
<dbReference type="InterPro" id="IPR020476">
    <property type="entry name" value="Nudix_hydrolase"/>
</dbReference>
<evidence type="ECO:0000256" key="10">
    <source>
        <dbReference type="ARBA" id="ARBA00035861"/>
    </source>
</evidence>
<dbReference type="InterPro" id="IPR000086">
    <property type="entry name" value="NUDIX_hydrolase_dom"/>
</dbReference>
<evidence type="ECO:0000256" key="6">
    <source>
        <dbReference type="ARBA" id="ARBA00022763"/>
    </source>
</evidence>
<keyword evidence="7 17" id="KW-0378">Hydrolase</keyword>
<evidence type="ECO:0000256" key="2">
    <source>
        <dbReference type="ARBA" id="ARBA00005582"/>
    </source>
</evidence>
<feature type="domain" description="Nudix hydrolase" evidence="18">
    <location>
        <begin position="9"/>
        <end position="136"/>
    </location>
</feature>
<keyword evidence="20" id="KW-1185">Reference proteome</keyword>
<accession>A0ABV8NIR3</accession>
<evidence type="ECO:0000256" key="14">
    <source>
        <dbReference type="ARBA" id="ARBA00041592"/>
    </source>
</evidence>
<keyword evidence="8" id="KW-0460">Magnesium</keyword>
<evidence type="ECO:0000313" key="19">
    <source>
        <dbReference type="EMBL" id="MFC4196639.1"/>
    </source>
</evidence>
<comment type="catalytic activity">
    <reaction evidence="11">
        <text>8-oxo-GTP + H2O = 8-oxo-GMP + diphosphate + H(+)</text>
        <dbReference type="Rhea" id="RHEA:67616"/>
        <dbReference type="ChEBI" id="CHEBI:15377"/>
        <dbReference type="ChEBI" id="CHEBI:15378"/>
        <dbReference type="ChEBI" id="CHEBI:33019"/>
        <dbReference type="ChEBI" id="CHEBI:143553"/>
        <dbReference type="ChEBI" id="CHEBI:145694"/>
    </reaction>
</comment>
<comment type="cofactor">
    <cofactor evidence="1">
        <name>Mg(2+)</name>
        <dbReference type="ChEBI" id="CHEBI:18420"/>
    </cofactor>
</comment>
<evidence type="ECO:0000256" key="7">
    <source>
        <dbReference type="ARBA" id="ARBA00022801"/>
    </source>
</evidence>
<dbReference type="PROSITE" id="PS00893">
    <property type="entry name" value="NUDIX_BOX"/>
    <property type="match status" value="1"/>
</dbReference>
<organism evidence="19 20">
    <name type="scientific">Pedobacter jamesrossensis</name>
    <dbReference type="NCBI Taxonomy" id="1908238"/>
    <lineage>
        <taxon>Bacteria</taxon>
        <taxon>Pseudomonadati</taxon>
        <taxon>Bacteroidota</taxon>
        <taxon>Sphingobacteriia</taxon>
        <taxon>Sphingobacteriales</taxon>
        <taxon>Sphingobacteriaceae</taxon>
        <taxon>Pedobacter</taxon>
    </lineage>
</organism>
<evidence type="ECO:0000256" key="5">
    <source>
        <dbReference type="ARBA" id="ARBA00022723"/>
    </source>
</evidence>
<dbReference type="SUPFAM" id="SSF55811">
    <property type="entry name" value="Nudix"/>
    <property type="match status" value="1"/>
</dbReference>
<evidence type="ECO:0000256" key="15">
    <source>
        <dbReference type="ARBA" id="ARBA00041979"/>
    </source>
</evidence>
<evidence type="ECO:0000259" key="18">
    <source>
        <dbReference type="PROSITE" id="PS51462"/>
    </source>
</evidence>
<evidence type="ECO:0000256" key="1">
    <source>
        <dbReference type="ARBA" id="ARBA00001946"/>
    </source>
</evidence>
<evidence type="ECO:0000256" key="8">
    <source>
        <dbReference type="ARBA" id="ARBA00022842"/>
    </source>
</evidence>
<evidence type="ECO:0000256" key="16">
    <source>
        <dbReference type="ARBA" id="ARBA00042798"/>
    </source>
</evidence>
<dbReference type="EMBL" id="JBHSBY010000036">
    <property type="protein sequence ID" value="MFC4196639.1"/>
    <property type="molecule type" value="Genomic_DNA"/>
</dbReference>
<evidence type="ECO:0000256" key="12">
    <source>
        <dbReference type="ARBA" id="ARBA00038905"/>
    </source>
</evidence>
<sequence>MSLPKSKLQKIIPVSCAIIVSEDSKILATQRSSRMSLSLKWEFPGGKIEREESPERTIVREIKEELHIEISINSQLPSVTHHYENFSIILIPFICKIEHGEIKLTEHQAFRWLNPNKLLDLDWAEADIPVAQHYLQTLNK</sequence>
<dbReference type="Gene3D" id="3.90.79.10">
    <property type="entry name" value="Nucleoside Triphosphate Pyrophosphohydrolase"/>
    <property type="match status" value="1"/>
</dbReference>
<gene>
    <name evidence="19" type="ORF">ACFOUY_08015</name>
</gene>
<evidence type="ECO:0000256" key="3">
    <source>
        <dbReference type="ARBA" id="ARBA00022457"/>
    </source>
</evidence>
<proteinExistence type="inferred from homology"/>
<evidence type="ECO:0000256" key="9">
    <source>
        <dbReference type="ARBA" id="ARBA00023204"/>
    </source>
</evidence>
<reference evidence="20" key="1">
    <citation type="journal article" date="2019" name="Int. J. Syst. Evol. Microbiol.">
        <title>The Global Catalogue of Microorganisms (GCM) 10K type strain sequencing project: providing services to taxonomists for standard genome sequencing and annotation.</title>
        <authorList>
            <consortium name="The Broad Institute Genomics Platform"/>
            <consortium name="The Broad Institute Genome Sequencing Center for Infectious Disease"/>
            <person name="Wu L."/>
            <person name="Ma J."/>
        </authorList>
    </citation>
    <scope>NUCLEOTIDE SEQUENCE [LARGE SCALE GENOMIC DNA]</scope>
    <source>
        <strain evidence="20">CCM 8689</strain>
    </source>
</reference>
<dbReference type="InterPro" id="IPR015797">
    <property type="entry name" value="NUDIX_hydrolase-like_dom_sf"/>
</dbReference>